<dbReference type="OrthoDB" id="128867at2759"/>
<dbReference type="PANTHER" id="PTHR44472:SF1">
    <property type="entry name" value="DDB1 AND CUL4 ASSOCIATED FACTOR 4"/>
    <property type="match status" value="1"/>
</dbReference>
<dbReference type="Proteomes" id="UP000054359">
    <property type="component" value="Unassembled WGS sequence"/>
</dbReference>
<evidence type="ECO:0000313" key="3">
    <source>
        <dbReference type="EMBL" id="KFM77104.1"/>
    </source>
</evidence>
<evidence type="ECO:0000256" key="2">
    <source>
        <dbReference type="ARBA" id="ARBA00022737"/>
    </source>
</evidence>
<evidence type="ECO:0000313" key="4">
    <source>
        <dbReference type="Proteomes" id="UP000054359"/>
    </source>
</evidence>
<dbReference type="PANTHER" id="PTHR44472">
    <property type="entry name" value="DDB1- AND CUL4-ASSOCIATED FACTOR 4-RELATED"/>
    <property type="match status" value="1"/>
</dbReference>
<dbReference type="InterPro" id="IPR052254">
    <property type="entry name" value="CUL4-DDB1_E3_ligase_receptor"/>
</dbReference>
<dbReference type="InterPro" id="IPR015943">
    <property type="entry name" value="WD40/YVTN_repeat-like_dom_sf"/>
</dbReference>
<evidence type="ECO:0000256" key="1">
    <source>
        <dbReference type="ARBA" id="ARBA00022574"/>
    </source>
</evidence>
<dbReference type="AlphaFoldDB" id="A0A087UIB5"/>
<accession>A0A087UIB5</accession>
<dbReference type="OMA" id="CHANTFR"/>
<organism evidence="3 4">
    <name type="scientific">Stegodyphus mimosarum</name>
    <name type="common">African social velvet spider</name>
    <dbReference type="NCBI Taxonomy" id="407821"/>
    <lineage>
        <taxon>Eukaryota</taxon>
        <taxon>Metazoa</taxon>
        <taxon>Ecdysozoa</taxon>
        <taxon>Arthropoda</taxon>
        <taxon>Chelicerata</taxon>
        <taxon>Arachnida</taxon>
        <taxon>Araneae</taxon>
        <taxon>Araneomorphae</taxon>
        <taxon>Entelegynae</taxon>
        <taxon>Eresoidea</taxon>
        <taxon>Eresidae</taxon>
        <taxon>Stegodyphus</taxon>
    </lineage>
</organism>
<dbReference type="STRING" id="407821.A0A087UIB5"/>
<feature type="non-terminal residue" evidence="3">
    <location>
        <position position="405"/>
    </location>
</feature>
<dbReference type="Gene3D" id="2.130.10.10">
    <property type="entry name" value="YVTN repeat-like/Quinoprotein amine dehydrogenase"/>
    <property type="match status" value="1"/>
</dbReference>
<protein>
    <submittedName>
        <fullName evidence="3">DDB1-and CUL4-associated factor 4-like protein 1</fullName>
    </submittedName>
</protein>
<dbReference type="SUPFAM" id="SSF50978">
    <property type="entry name" value="WD40 repeat-like"/>
    <property type="match status" value="1"/>
</dbReference>
<keyword evidence="2" id="KW-0677">Repeat</keyword>
<sequence length="405" mass="45335">MSLSKGCGYESNDFCHANTFRVDQWRPKLVSFFNTPLGTANILPSFQKNRELGLEKNTNVETRFMELKIDNARSEYSATYIGDEGWSESDLDARSLISDVNLVKGNSEVLYAAWHTYTDSAYANYIGDIRHFLSPPPLFYGIRPLGLKPAAFEILDICESFTPPKSVVVVGNCPTAGTGVMLIVTPEYEIFVIRRSCRQSQRAPIWSCASSEVARTYACGRENFITVIDMGSDKYLRLNIPGNVHSLQFDNTGQLLYAGTNNGNFTILDRRIPGIVSSDKYADQGIDETKFLGDEHTMIFSGMEGMLCKVDLRQNDIVTSYEGHVRNSTKRIPVSYSEEFNLLCASGSDSIVRFWALDDGKPIKQLQGHNPNIPSRAWLMSAENKCFLYVVEGAKVRVHKIACQC</sequence>
<dbReference type="Pfam" id="PF23761">
    <property type="entry name" value="Beta-prop_DCAF4"/>
    <property type="match status" value="1"/>
</dbReference>
<name>A0A087UIB5_STEMI</name>
<dbReference type="EMBL" id="KK119940">
    <property type="protein sequence ID" value="KFM77104.1"/>
    <property type="molecule type" value="Genomic_DNA"/>
</dbReference>
<gene>
    <name evidence="3" type="ORF">X975_21446</name>
</gene>
<proteinExistence type="predicted"/>
<dbReference type="GO" id="GO:0080008">
    <property type="term" value="C:Cul4-RING E3 ubiquitin ligase complex"/>
    <property type="evidence" value="ECO:0007669"/>
    <property type="project" value="TreeGrafter"/>
</dbReference>
<reference evidence="3 4" key="1">
    <citation type="submission" date="2013-11" db="EMBL/GenBank/DDBJ databases">
        <title>Genome sequencing of Stegodyphus mimosarum.</title>
        <authorList>
            <person name="Bechsgaard J."/>
        </authorList>
    </citation>
    <scope>NUCLEOTIDE SEQUENCE [LARGE SCALE GENOMIC DNA]</scope>
</reference>
<keyword evidence="1" id="KW-0853">WD repeat</keyword>
<keyword evidence="4" id="KW-1185">Reference proteome</keyword>
<dbReference type="InterPro" id="IPR036322">
    <property type="entry name" value="WD40_repeat_dom_sf"/>
</dbReference>